<evidence type="ECO:0000313" key="7">
    <source>
        <dbReference type="EMBL" id="KAF5867956.1"/>
    </source>
</evidence>
<organism evidence="7 8">
    <name type="scientific">Botrytis fragariae</name>
    <dbReference type="NCBI Taxonomy" id="1964551"/>
    <lineage>
        <taxon>Eukaryota</taxon>
        <taxon>Fungi</taxon>
        <taxon>Dikarya</taxon>
        <taxon>Ascomycota</taxon>
        <taxon>Pezizomycotina</taxon>
        <taxon>Leotiomycetes</taxon>
        <taxon>Helotiales</taxon>
        <taxon>Sclerotiniaceae</taxon>
        <taxon>Botrytis</taxon>
    </lineage>
</organism>
<comment type="similarity">
    <text evidence="2">Belongs to the GMC oxidoreductase family.</text>
</comment>
<dbReference type="OrthoDB" id="269227at2759"/>
<dbReference type="SUPFAM" id="SSF51905">
    <property type="entry name" value="FAD/NAD(P)-binding domain"/>
    <property type="match status" value="1"/>
</dbReference>
<dbReference type="InterPro" id="IPR012132">
    <property type="entry name" value="GMC_OxRdtase"/>
</dbReference>
<dbReference type="GO" id="GO:0016614">
    <property type="term" value="F:oxidoreductase activity, acting on CH-OH group of donors"/>
    <property type="evidence" value="ECO:0007669"/>
    <property type="project" value="InterPro"/>
</dbReference>
<dbReference type="AlphaFoldDB" id="A0A8H6AHW2"/>
<proteinExistence type="inferred from homology"/>
<keyword evidence="8" id="KW-1185">Reference proteome</keyword>
<feature type="domain" description="Glucose-methanol-choline oxidoreductase C-terminal" evidence="6">
    <location>
        <begin position="91"/>
        <end position="165"/>
    </location>
</feature>
<dbReference type="PANTHER" id="PTHR11552">
    <property type="entry name" value="GLUCOSE-METHANOL-CHOLINE GMC OXIDOREDUCTASE"/>
    <property type="match status" value="1"/>
</dbReference>
<dbReference type="Proteomes" id="UP000531561">
    <property type="component" value="Unassembled WGS sequence"/>
</dbReference>
<name>A0A8H6AHW2_9HELO</name>
<dbReference type="Gene3D" id="3.50.50.60">
    <property type="entry name" value="FAD/NAD(P)-binding domain"/>
    <property type="match status" value="1"/>
</dbReference>
<evidence type="ECO:0000313" key="8">
    <source>
        <dbReference type="Proteomes" id="UP000531561"/>
    </source>
</evidence>
<keyword evidence="5" id="KW-0560">Oxidoreductase</keyword>
<dbReference type="InterPro" id="IPR036188">
    <property type="entry name" value="FAD/NAD-bd_sf"/>
</dbReference>
<comment type="cofactor">
    <cofactor evidence="1">
        <name>FAD</name>
        <dbReference type="ChEBI" id="CHEBI:57692"/>
    </cofactor>
</comment>
<dbReference type="PANTHER" id="PTHR11552:SF201">
    <property type="entry name" value="GLUCOSE-METHANOL-CHOLINE OXIDOREDUCTASE N-TERMINAL DOMAIN-CONTAINING PROTEIN"/>
    <property type="match status" value="1"/>
</dbReference>
<comment type="caution">
    <text evidence="7">The sequence shown here is derived from an EMBL/GenBank/DDBJ whole genome shotgun (WGS) entry which is preliminary data.</text>
</comment>
<dbReference type="GeneID" id="59261217"/>
<evidence type="ECO:0000259" key="6">
    <source>
        <dbReference type="Pfam" id="PF05199"/>
    </source>
</evidence>
<evidence type="ECO:0000256" key="1">
    <source>
        <dbReference type="ARBA" id="ARBA00001974"/>
    </source>
</evidence>
<dbReference type="EMBL" id="JABFCT010000026">
    <property type="protein sequence ID" value="KAF5867956.1"/>
    <property type="molecule type" value="Genomic_DNA"/>
</dbReference>
<accession>A0A8H6AHW2</accession>
<evidence type="ECO:0000256" key="3">
    <source>
        <dbReference type="ARBA" id="ARBA00022630"/>
    </source>
</evidence>
<dbReference type="RefSeq" id="XP_037186905.1">
    <property type="nucleotide sequence ID" value="XM_037337525.1"/>
</dbReference>
<evidence type="ECO:0000256" key="5">
    <source>
        <dbReference type="ARBA" id="ARBA00023002"/>
    </source>
</evidence>
<reference evidence="7 8" key="1">
    <citation type="journal article" date="2020" name="Phytopathology">
        <title>A high-quality genome resource of Botrytis fragariae, a new and rapidly spreading fungal pathogen causing strawberry gray mold in the U.S.A.</title>
        <authorList>
            <person name="Wu Y."/>
            <person name="Saski C.A."/>
            <person name="Schnabel G."/>
            <person name="Xiao S."/>
            <person name="Hu M."/>
        </authorList>
    </citation>
    <scope>NUCLEOTIDE SEQUENCE [LARGE SCALE GENOMIC DNA]</scope>
    <source>
        <strain evidence="7 8">BVB16</strain>
    </source>
</reference>
<protein>
    <submittedName>
        <fullName evidence="7">Putative glucose-methanol-choline oxidoreductase protein</fullName>
    </submittedName>
</protein>
<keyword evidence="4" id="KW-0274">FAD</keyword>
<sequence length="176" mass="19676">MIWNEEVVVSKAKLTELLTKYCHDHLTRALFLLSIYDQGACTASEATSFLSRHFVFLISPPTLLSFFLSLADFYPHLLIKCLLQKRNHPDSFHIHTLEEEAKKYVLDTAVTAYHNCGTAAMLPKEKGGVINDKLMVHGTSNLRMVDASIFPLIPRGNIQSSVYAVVEKAADIIKGV</sequence>
<gene>
    <name evidence="7" type="ORF">Bfra_007151</name>
</gene>
<dbReference type="GO" id="GO:0050660">
    <property type="term" value="F:flavin adenine dinucleotide binding"/>
    <property type="evidence" value="ECO:0007669"/>
    <property type="project" value="InterPro"/>
</dbReference>
<evidence type="ECO:0000256" key="2">
    <source>
        <dbReference type="ARBA" id="ARBA00010790"/>
    </source>
</evidence>
<dbReference type="InterPro" id="IPR007867">
    <property type="entry name" value="GMC_OxRtase_C"/>
</dbReference>
<evidence type="ECO:0000256" key="4">
    <source>
        <dbReference type="ARBA" id="ARBA00022827"/>
    </source>
</evidence>
<dbReference type="Pfam" id="PF05199">
    <property type="entry name" value="GMC_oxred_C"/>
    <property type="match status" value="1"/>
</dbReference>
<keyword evidence="3" id="KW-0285">Flavoprotein</keyword>
<dbReference type="Gene3D" id="3.30.560.10">
    <property type="entry name" value="Glucose Oxidase, domain 3"/>
    <property type="match status" value="1"/>
</dbReference>